<feature type="non-terminal residue" evidence="1">
    <location>
        <position position="1"/>
    </location>
</feature>
<dbReference type="Proteomes" id="UP001150603">
    <property type="component" value="Unassembled WGS sequence"/>
</dbReference>
<evidence type="ECO:0000313" key="2">
    <source>
        <dbReference type="Proteomes" id="UP001150603"/>
    </source>
</evidence>
<accession>A0ACC1J2A4</accession>
<reference evidence="1" key="1">
    <citation type="submission" date="2022-07" db="EMBL/GenBank/DDBJ databases">
        <title>Phylogenomic reconstructions and comparative analyses of Kickxellomycotina fungi.</title>
        <authorList>
            <person name="Reynolds N.K."/>
            <person name="Stajich J.E."/>
            <person name="Barry K."/>
            <person name="Grigoriev I.V."/>
            <person name="Crous P."/>
            <person name="Smith M.E."/>
        </authorList>
    </citation>
    <scope>NUCLEOTIDE SEQUENCE</scope>
    <source>
        <strain evidence="1">NRRL 5244</strain>
    </source>
</reference>
<sequence length="60" mass="6969">SFPPVATLWAGNKKEIPYPTTLTPEWIAMHKFKVSEVKRVENDARQFVDDMKKIGFKSPY</sequence>
<dbReference type="EMBL" id="JANBPW010004559">
    <property type="protein sequence ID" value="KAJ1934641.1"/>
    <property type="molecule type" value="Genomic_DNA"/>
</dbReference>
<gene>
    <name evidence="1" type="ORF">FBU59_005637</name>
</gene>
<organism evidence="1 2">
    <name type="scientific">Linderina macrospora</name>
    <dbReference type="NCBI Taxonomy" id="4868"/>
    <lineage>
        <taxon>Eukaryota</taxon>
        <taxon>Fungi</taxon>
        <taxon>Fungi incertae sedis</taxon>
        <taxon>Zoopagomycota</taxon>
        <taxon>Kickxellomycotina</taxon>
        <taxon>Kickxellomycetes</taxon>
        <taxon>Kickxellales</taxon>
        <taxon>Kickxellaceae</taxon>
        <taxon>Linderina</taxon>
    </lineage>
</organism>
<name>A0ACC1J2A4_9FUNG</name>
<protein>
    <submittedName>
        <fullName evidence="1">Uncharacterized protein</fullName>
    </submittedName>
</protein>
<evidence type="ECO:0000313" key="1">
    <source>
        <dbReference type="EMBL" id="KAJ1934641.1"/>
    </source>
</evidence>
<keyword evidence="2" id="KW-1185">Reference proteome</keyword>
<proteinExistence type="predicted"/>
<comment type="caution">
    <text evidence="1">The sequence shown here is derived from an EMBL/GenBank/DDBJ whole genome shotgun (WGS) entry which is preliminary data.</text>
</comment>